<accession>A0A6G9AZR7</accession>
<dbReference type="KEGG" id="spib:G8759_15310"/>
<name>A0A6G9AZR7_9BACT</name>
<dbReference type="AlphaFoldDB" id="A0A6G9AZR7"/>
<dbReference type="Gene3D" id="1.25.40.390">
    <property type="match status" value="1"/>
</dbReference>
<keyword evidence="2" id="KW-1185">Reference proteome</keyword>
<evidence type="ECO:0000313" key="2">
    <source>
        <dbReference type="Proteomes" id="UP000501802"/>
    </source>
</evidence>
<dbReference type="Proteomes" id="UP000501802">
    <property type="component" value="Chromosome"/>
</dbReference>
<dbReference type="GO" id="GO:0009279">
    <property type="term" value="C:cell outer membrane"/>
    <property type="evidence" value="ECO:0007669"/>
    <property type="project" value="UniProtKB-SubCell"/>
</dbReference>
<gene>
    <name evidence="1" type="ORF">G8759_15310</name>
</gene>
<evidence type="ECO:0000313" key="1">
    <source>
        <dbReference type="EMBL" id="QIP17828.1"/>
    </source>
</evidence>
<dbReference type="InterPro" id="IPR011990">
    <property type="entry name" value="TPR-like_helical_dom_sf"/>
</dbReference>
<dbReference type="SUPFAM" id="SSF48452">
    <property type="entry name" value="TPR-like"/>
    <property type="match status" value="1"/>
</dbReference>
<protein>
    <submittedName>
        <fullName evidence="1">RagB/SusD family nutrient uptake outer membrane protein</fullName>
    </submittedName>
</protein>
<sequence length="22" mass="2533">MLFPIPLAEIQYNPILTQNPGY</sequence>
<dbReference type="RefSeq" id="WP_167218998.1">
    <property type="nucleotide sequence ID" value="NZ_CP050063.1"/>
</dbReference>
<proteinExistence type="predicted"/>
<dbReference type="EMBL" id="CP050063">
    <property type="protein sequence ID" value="QIP17828.1"/>
    <property type="molecule type" value="Genomic_DNA"/>
</dbReference>
<organism evidence="1 2">
    <name type="scientific">Spirosoma aureum</name>
    <dbReference type="NCBI Taxonomy" id="2692134"/>
    <lineage>
        <taxon>Bacteria</taxon>
        <taxon>Pseudomonadati</taxon>
        <taxon>Bacteroidota</taxon>
        <taxon>Cytophagia</taxon>
        <taxon>Cytophagales</taxon>
        <taxon>Cytophagaceae</taxon>
        <taxon>Spirosoma</taxon>
    </lineage>
</organism>
<reference evidence="1 2" key="1">
    <citation type="submission" date="2020-03" db="EMBL/GenBank/DDBJ databases">
        <authorList>
            <person name="Kim M.K."/>
        </authorList>
    </citation>
    <scope>NUCLEOTIDE SEQUENCE [LARGE SCALE GENOMIC DNA]</scope>
    <source>
        <strain evidence="1 2">BT328</strain>
    </source>
</reference>